<feature type="region of interest" description="Disordered" evidence="1">
    <location>
        <begin position="224"/>
        <end position="247"/>
    </location>
</feature>
<keyword evidence="3" id="KW-1185">Reference proteome</keyword>
<dbReference type="KEGG" id="ccho:CCHOA_02850"/>
<feature type="compositionally biased region" description="Low complexity" evidence="1">
    <location>
        <begin position="13"/>
        <end position="22"/>
    </location>
</feature>
<gene>
    <name evidence="2" type="ORF">CCHOA_02850</name>
</gene>
<evidence type="ECO:0000313" key="3">
    <source>
        <dbReference type="Proteomes" id="UP000269019"/>
    </source>
</evidence>
<dbReference type="RefSeq" id="WP_123926507.1">
    <property type="nucleotide sequence ID" value="NZ_CP033896.1"/>
</dbReference>
<sequence length="247" mass="26544">MSSHTREHHSSDTRSATSTSISTAGCTAREIIPKLLTTRQALQAKGGSAQVAPAASLALNMHVRCAFVQNGQLLTYSSCDLLAGGVANLWNIVAAEVLAAATADDEQPFEVRPLHYLAGTALPGLQVRSSNGMSSEWLTHPRLFHRMNTYLAQVLHDEPRWFAPQQGVVFTVGAGQLNQEVLDFAAHLAHSAGPAAITGMPMKYLSGFPAQLCPAGGNVVQQLRGRQTTSGPQVLRRRHPQHVDGRR</sequence>
<proteinExistence type="predicted"/>
<feature type="compositionally biased region" description="Basic and acidic residues" evidence="1">
    <location>
        <begin position="1"/>
        <end position="12"/>
    </location>
</feature>
<dbReference type="PROSITE" id="PS51257">
    <property type="entry name" value="PROKAR_LIPOPROTEIN"/>
    <property type="match status" value="1"/>
</dbReference>
<dbReference type="Proteomes" id="UP000269019">
    <property type="component" value="Chromosome"/>
</dbReference>
<dbReference type="EMBL" id="CP033896">
    <property type="protein sequence ID" value="AZA12986.1"/>
    <property type="molecule type" value="Genomic_DNA"/>
</dbReference>
<reference evidence="2 3" key="1">
    <citation type="submission" date="2018-11" db="EMBL/GenBank/DDBJ databases">
        <authorList>
            <person name="Kleinhagauer T."/>
            <person name="Glaeser S.P."/>
            <person name="Spergser J."/>
            <person name="Ruckert C."/>
            <person name="Kaempfer P."/>
            <person name="Busse H.-J."/>
        </authorList>
    </citation>
    <scope>NUCLEOTIDE SEQUENCE [LARGE SCALE GENOMIC DNA]</scope>
    <source>
        <strain evidence="2 3">200CH</strain>
    </source>
</reference>
<organism evidence="2 3">
    <name type="scientific">Corynebacterium choanae</name>
    <dbReference type="NCBI Taxonomy" id="1862358"/>
    <lineage>
        <taxon>Bacteria</taxon>
        <taxon>Bacillati</taxon>
        <taxon>Actinomycetota</taxon>
        <taxon>Actinomycetes</taxon>
        <taxon>Mycobacteriales</taxon>
        <taxon>Corynebacteriaceae</taxon>
        <taxon>Corynebacterium</taxon>
    </lineage>
</organism>
<dbReference type="AlphaFoldDB" id="A0A3G6J4U8"/>
<protein>
    <submittedName>
        <fullName evidence="2">Uncharacterized protein</fullName>
    </submittedName>
</protein>
<evidence type="ECO:0000256" key="1">
    <source>
        <dbReference type="SAM" id="MobiDB-lite"/>
    </source>
</evidence>
<name>A0A3G6J4U8_9CORY</name>
<feature type="region of interest" description="Disordered" evidence="1">
    <location>
        <begin position="1"/>
        <end position="22"/>
    </location>
</feature>
<accession>A0A3G6J4U8</accession>
<evidence type="ECO:0000313" key="2">
    <source>
        <dbReference type="EMBL" id="AZA12986.1"/>
    </source>
</evidence>